<evidence type="ECO:0000313" key="1">
    <source>
        <dbReference type="EMBL" id="KAI3777423.1"/>
    </source>
</evidence>
<keyword evidence="2" id="KW-1185">Reference proteome</keyword>
<accession>A0ACB9G2Z4</accession>
<dbReference type="Proteomes" id="UP001056120">
    <property type="component" value="Linkage Group LG15"/>
</dbReference>
<organism evidence="1 2">
    <name type="scientific">Smallanthus sonchifolius</name>
    <dbReference type="NCBI Taxonomy" id="185202"/>
    <lineage>
        <taxon>Eukaryota</taxon>
        <taxon>Viridiplantae</taxon>
        <taxon>Streptophyta</taxon>
        <taxon>Embryophyta</taxon>
        <taxon>Tracheophyta</taxon>
        <taxon>Spermatophyta</taxon>
        <taxon>Magnoliopsida</taxon>
        <taxon>eudicotyledons</taxon>
        <taxon>Gunneridae</taxon>
        <taxon>Pentapetalae</taxon>
        <taxon>asterids</taxon>
        <taxon>campanulids</taxon>
        <taxon>Asterales</taxon>
        <taxon>Asteraceae</taxon>
        <taxon>Asteroideae</taxon>
        <taxon>Heliantheae alliance</taxon>
        <taxon>Millerieae</taxon>
        <taxon>Smallanthus</taxon>
    </lineage>
</organism>
<dbReference type="EMBL" id="CM042032">
    <property type="protein sequence ID" value="KAI3777423.1"/>
    <property type="molecule type" value="Genomic_DNA"/>
</dbReference>
<protein>
    <submittedName>
        <fullName evidence="1">Uncharacterized protein</fullName>
    </submittedName>
</protein>
<reference evidence="1 2" key="2">
    <citation type="journal article" date="2022" name="Mol. Ecol. Resour.">
        <title>The genomes of chicory, endive, great burdock and yacon provide insights into Asteraceae paleo-polyploidization history and plant inulin production.</title>
        <authorList>
            <person name="Fan W."/>
            <person name="Wang S."/>
            <person name="Wang H."/>
            <person name="Wang A."/>
            <person name="Jiang F."/>
            <person name="Liu H."/>
            <person name="Zhao H."/>
            <person name="Xu D."/>
            <person name="Zhang Y."/>
        </authorList>
    </citation>
    <scope>NUCLEOTIDE SEQUENCE [LARGE SCALE GENOMIC DNA]</scope>
    <source>
        <strain evidence="2">cv. Yunnan</strain>
        <tissue evidence="1">Leaves</tissue>
    </source>
</reference>
<comment type="caution">
    <text evidence="1">The sequence shown here is derived from an EMBL/GenBank/DDBJ whole genome shotgun (WGS) entry which is preliminary data.</text>
</comment>
<reference evidence="2" key="1">
    <citation type="journal article" date="2022" name="Mol. Ecol. Resour.">
        <title>The genomes of chicory, endive, great burdock and yacon provide insights into Asteraceae palaeo-polyploidization history and plant inulin production.</title>
        <authorList>
            <person name="Fan W."/>
            <person name="Wang S."/>
            <person name="Wang H."/>
            <person name="Wang A."/>
            <person name="Jiang F."/>
            <person name="Liu H."/>
            <person name="Zhao H."/>
            <person name="Xu D."/>
            <person name="Zhang Y."/>
        </authorList>
    </citation>
    <scope>NUCLEOTIDE SEQUENCE [LARGE SCALE GENOMIC DNA]</scope>
    <source>
        <strain evidence="2">cv. Yunnan</strain>
    </source>
</reference>
<gene>
    <name evidence="1" type="ORF">L1987_47223</name>
</gene>
<proteinExistence type="predicted"/>
<name>A0ACB9G2Z4_9ASTR</name>
<evidence type="ECO:0000313" key="2">
    <source>
        <dbReference type="Proteomes" id="UP001056120"/>
    </source>
</evidence>
<sequence>MAETYGPIFTIKLGFRQVLVVSSGEVAKECFTTNDKVFASQPKAKAIEIMAYNYAMFGVAPYGDYWRKVRKIIMLEILSQKRVEMLGHVRVSEGKGTVSTMKKEFDSKMWRERERESRQQQEGDQLLMYVLISILQDASEEDFPGHDHDTVIKATCLLVYLDAVIKETLRLYPAAPLSVPHESMEDCVVSGYNIPKGTRLFLNMWKMHRDPNIWADPYSQKDIDLKGNHFELLPFGSGRRMCPGIFFALEILHLTLANVIQQFVINKPSNEPIDMSESPGAVTNKATPLKCVLLGRD</sequence>